<dbReference type="Pfam" id="PF02362">
    <property type="entry name" value="B3"/>
    <property type="match status" value="1"/>
</dbReference>
<evidence type="ECO:0000313" key="10">
    <source>
        <dbReference type="Proteomes" id="UP001408789"/>
    </source>
</evidence>
<dbReference type="PROSITE" id="PS50863">
    <property type="entry name" value="B3"/>
    <property type="match status" value="1"/>
</dbReference>
<evidence type="ECO:0000256" key="1">
    <source>
        <dbReference type="ARBA" id="ARBA00004123"/>
    </source>
</evidence>
<sequence length="450" mass="51146">MATPSKRRKSKPIRFEVSRTDMQTENPPPKINVNDDFTSFVCSLQEEKSPTKSFKTLIPTSPAMVRAVEVQYSLGTEFPSCVKMMVKSQVSCGFWLGLPLHFCQSFLPKEDAMLVLEDENGEQCEVKYIAYKYGLSAGWKNFAIRHKLMEGDVLVFHLVETARFKVYIHKADDSNEVVDAVPLSLWSSEAHSEEITNRVSPSTKTKKNKHPESHSLTVVQKKVKKSKKSVPSSVSISPRDRLIEQLGNESEEGGSEVLECSRPSQPNLPFQEVKSFEDFSIFVNGFCIDRELPDDVRAGYFKLCLYKKQFLHDGLSDGLYYKLVAGMIGETVRIANEIKNCELTTSKKEFETWDNSLKSFELLGLKVGFLRDKIHTLATLMFESESALDIKRYAEAENEHKRVKDEASKVAAKLKELKESAKKFEGISGILKQKVKRYESKFKEEVDASW</sequence>
<keyword evidence="6" id="KW-0175">Coiled coil</keyword>
<evidence type="ECO:0000256" key="2">
    <source>
        <dbReference type="ARBA" id="ARBA00023015"/>
    </source>
</evidence>
<dbReference type="Proteomes" id="UP001408789">
    <property type="component" value="Unassembled WGS sequence"/>
</dbReference>
<feature type="region of interest" description="Disordered" evidence="7">
    <location>
        <begin position="1"/>
        <end position="30"/>
    </location>
</feature>
<dbReference type="CDD" id="cd10017">
    <property type="entry name" value="B3_DNA"/>
    <property type="match status" value="1"/>
</dbReference>
<dbReference type="EMBL" id="JBCNJP010000015">
    <property type="protein sequence ID" value="KAK9067067.1"/>
    <property type="molecule type" value="Genomic_DNA"/>
</dbReference>
<reference evidence="9 10" key="1">
    <citation type="submission" date="2024-04" db="EMBL/GenBank/DDBJ databases">
        <title>The reference genome of an endangered Asteraceae, Deinandra increscens subsp. villosa, native to the Central Coast of California.</title>
        <authorList>
            <person name="Guilliams M."/>
            <person name="Hasenstab-Lehman K."/>
            <person name="Meyer R."/>
            <person name="Mcevoy S."/>
        </authorList>
    </citation>
    <scope>NUCLEOTIDE SEQUENCE [LARGE SCALE GENOMIC DNA]</scope>
    <source>
        <tissue evidence="9">Leaf</tissue>
    </source>
</reference>
<name>A0AAP0D728_9ASTR</name>
<dbReference type="PANTHER" id="PTHR31391">
    <property type="entry name" value="B3 DOMAIN-CONTAINING PROTEIN OS11G0197600-RELATED"/>
    <property type="match status" value="1"/>
</dbReference>
<feature type="region of interest" description="Disordered" evidence="7">
    <location>
        <begin position="194"/>
        <end position="217"/>
    </location>
</feature>
<gene>
    <name evidence="9" type="ORF">SSX86_014391</name>
</gene>
<evidence type="ECO:0000256" key="3">
    <source>
        <dbReference type="ARBA" id="ARBA00023125"/>
    </source>
</evidence>
<dbReference type="GO" id="GO:0003677">
    <property type="term" value="F:DNA binding"/>
    <property type="evidence" value="ECO:0007669"/>
    <property type="project" value="UniProtKB-KW"/>
</dbReference>
<comment type="subcellular location">
    <subcellularLocation>
        <location evidence="1">Nucleus</location>
    </subcellularLocation>
</comment>
<dbReference type="GO" id="GO:0005634">
    <property type="term" value="C:nucleus"/>
    <property type="evidence" value="ECO:0007669"/>
    <property type="project" value="UniProtKB-SubCell"/>
</dbReference>
<evidence type="ECO:0000256" key="5">
    <source>
        <dbReference type="ARBA" id="ARBA00023242"/>
    </source>
</evidence>
<organism evidence="9 10">
    <name type="scientific">Deinandra increscens subsp. villosa</name>
    <dbReference type="NCBI Taxonomy" id="3103831"/>
    <lineage>
        <taxon>Eukaryota</taxon>
        <taxon>Viridiplantae</taxon>
        <taxon>Streptophyta</taxon>
        <taxon>Embryophyta</taxon>
        <taxon>Tracheophyta</taxon>
        <taxon>Spermatophyta</taxon>
        <taxon>Magnoliopsida</taxon>
        <taxon>eudicotyledons</taxon>
        <taxon>Gunneridae</taxon>
        <taxon>Pentapetalae</taxon>
        <taxon>asterids</taxon>
        <taxon>campanulids</taxon>
        <taxon>Asterales</taxon>
        <taxon>Asteraceae</taxon>
        <taxon>Asteroideae</taxon>
        <taxon>Heliantheae alliance</taxon>
        <taxon>Madieae</taxon>
        <taxon>Madiinae</taxon>
        <taxon>Deinandra</taxon>
    </lineage>
</organism>
<feature type="compositionally biased region" description="Basic residues" evidence="7">
    <location>
        <begin position="1"/>
        <end position="12"/>
    </location>
</feature>
<dbReference type="InterPro" id="IPR003340">
    <property type="entry name" value="B3_DNA-bd"/>
</dbReference>
<accession>A0AAP0D728</accession>
<dbReference type="SMART" id="SM01019">
    <property type="entry name" value="B3"/>
    <property type="match status" value="1"/>
</dbReference>
<dbReference type="SUPFAM" id="SSF101936">
    <property type="entry name" value="DNA-binding pseudobarrel domain"/>
    <property type="match status" value="1"/>
</dbReference>
<evidence type="ECO:0000259" key="8">
    <source>
        <dbReference type="PROSITE" id="PS50863"/>
    </source>
</evidence>
<proteinExistence type="predicted"/>
<feature type="coiled-coil region" evidence="6">
    <location>
        <begin position="393"/>
        <end position="420"/>
    </location>
</feature>
<dbReference type="AlphaFoldDB" id="A0AAP0D728"/>
<evidence type="ECO:0000256" key="4">
    <source>
        <dbReference type="ARBA" id="ARBA00023163"/>
    </source>
</evidence>
<protein>
    <recommendedName>
        <fullName evidence="8">TF-B3 domain-containing protein</fullName>
    </recommendedName>
</protein>
<comment type="caution">
    <text evidence="9">The sequence shown here is derived from an EMBL/GenBank/DDBJ whole genome shotgun (WGS) entry which is preliminary data.</text>
</comment>
<feature type="domain" description="TF-B3" evidence="8">
    <location>
        <begin position="81"/>
        <end position="172"/>
    </location>
</feature>
<keyword evidence="4" id="KW-0804">Transcription</keyword>
<evidence type="ECO:0000313" key="9">
    <source>
        <dbReference type="EMBL" id="KAK9067067.1"/>
    </source>
</evidence>
<evidence type="ECO:0000256" key="6">
    <source>
        <dbReference type="SAM" id="Coils"/>
    </source>
</evidence>
<keyword evidence="10" id="KW-1185">Reference proteome</keyword>
<dbReference type="InterPro" id="IPR044837">
    <property type="entry name" value="REM16-like"/>
</dbReference>
<dbReference type="PANTHER" id="PTHR31391:SF88">
    <property type="entry name" value="DNA-BINDING PSEUDOBARREL DOMAIN-CONTAINING PROTEIN-RELATED"/>
    <property type="match status" value="1"/>
</dbReference>
<keyword evidence="2" id="KW-0805">Transcription regulation</keyword>
<keyword evidence="3" id="KW-0238">DNA-binding</keyword>
<keyword evidence="5" id="KW-0539">Nucleus</keyword>
<evidence type="ECO:0000256" key="7">
    <source>
        <dbReference type="SAM" id="MobiDB-lite"/>
    </source>
</evidence>
<dbReference type="InterPro" id="IPR015300">
    <property type="entry name" value="DNA-bd_pseudobarrel_sf"/>
</dbReference>
<dbReference type="Gene3D" id="2.40.330.10">
    <property type="entry name" value="DNA-binding pseudobarrel domain"/>
    <property type="match status" value="1"/>
</dbReference>